<evidence type="ECO:0000313" key="2">
    <source>
        <dbReference type="Proteomes" id="UP000238479"/>
    </source>
</evidence>
<dbReference type="Proteomes" id="UP000238479">
    <property type="component" value="Chromosome 3"/>
</dbReference>
<evidence type="ECO:0000313" key="1">
    <source>
        <dbReference type="EMBL" id="PRQ45647.1"/>
    </source>
</evidence>
<accession>A0A2P6RGW0</accession>
<gene>
    <name evidence="1" type="ORF">RchiOBHm_Chr3g0493751</name>
</gene>
<sequence length="66" mass="7429">MKELCELFCELSKDASIYFGKAESTMNISYNLCSFAFFLSCSNIDLIPASRLALKSSCSLFCFIVY</sequence>
<reference evidence="1 2" key="1">
    <citation type="journal article" date="2018" name="Nat. Genet.">
        <title>The Rosa genome provides new insights in the design of modern roses.</title>
        <authorList>
            <person name="Bendahmane M."/>
        </authorList>
    </citation>
    <scope>NUCLEOTIDE SEQUENCE [LARGE SCALE GENOMIC DNA]</scope>
    <source>
        <strain evidence="2">cv. Old Blush</strain>
    </source>
</reference>
<protein>
    <submittedName>
        <fullName evidence="1">Uncharacterized protein</fullName>
    </submittedName>
</protein>
<organism evidence="1 2">
    <name type="scientific">Rosa chinensis</name>
    <name type="common">China rose</name>
    <dbReference type="NCBI Taxonomy" id="74649"/>
    <lineage>
        <taxon>Eukaryota</taxon>
        <taxon>Viridiplantae</taxon>
        <taxon>Streptophyta</taxon>
        <taxon>Embryophyta</taxon>
        <taxon>Tracheophyta</taxon>
        <taxon>Spermatophyta</taxon>
        <taxon>Magnoliopsida</taxon>
        <taxon>eudicotyledons</taxon>
        <taxon>Gunneridae</taxon>
        <taxon>Pentapetalae</taxon>
        <taxon>rosids</taxon>
        <taxon>fabids</taxon>
        <taxon>Rosales</taxon>
        <taxon>Rosaceae</taxon>
        <taxon>Rosoideae</taxon>
        <taxon>Rosoideae incertae sedis</taxon>
        <taxon>Rosa</taxon>
    </lineage>
</organism>
<proteinExistence type="predicted"/>
<comment type="caution">
    <text evidence="1">The sequence shown here is derived from an EMBL/GenBank/DDBJ whole genome shotgun (WGS) entry which is preliminary data.</text>
</comment>
<keyword evidence="2" id="KW-1185">Reference proteome</keyword>
<dbReference type="AlphaFoldDB" id="A0A2P6RGW0"/>
<dbReference type="EMBL" id="PDCK01000041">
    <property type="protein sequence ID" value="PRQ45647.1"/>
    <property type="molecule type" value="Genomic_DNA"/>
</dbReference>
<name>A0A2P6RGW0_ROSCH</name>
<dbReference type="Gramene" id="PRQ45647">
    <property type="protein sequence ID" value="PRQ45647"/>
    <property type="gene ID" value="RchiOBHm_Chr3g0493751"/>
</dbReference>